<reference evidence="2" key="1">
    <citation type="journal article" date="2019" name="Int. J. Syst. Evol. Microbiol.">
        <title>The Global Catalogue of Microorganisms (GCM) 10K type strain sequencing project: providing services to taxonomists for standard genome sequencing and annotation.</title>
        <authorList>
            <consortium name="The Broad Institute Genomics Platform"/>
            <consortium name="The Broad Institute Genome Sequencing Center for Infectious Disease"/>
            <person name="Wu L."/>
            <person name="Ma J."/>
        </authorList>
    </citation>
    <scope>NUCLEOTIDE SEQUENCE [LARGE SCALE GENOMIC DNA]</scope>
    <source>
        <strain evidence="2">JCM 1365</strain>
    </source>
</reference>
<organism evidence="1 2">
    <name type="scientific">Terrabacter tumescens</name>
    <dbReference type="NCBI Taxonomy" id="60443"/>
    <lineage>
        <taxon>Bacteria</taxon>
        <taxon>Bacillati</taxon>
        <taxon>Actinomycetota</taxon>
        <taxon>Actinomycetes</taxon>
        <taxon>Micrococcales</taxon>
        <taxon>Intrasporangiaceae</taxon>
        <taxon>Terrabacter</taxon>
    </lineage>
</organism>
<dbReference type="Proteomes" id="UP000623461">
    <property type="component" value="Unassembled WGS sequence"/>
</dbReference>
<gene>
    <name evidence="1" type="ORF">GCM10009721_08890</name>
</gene>
<comment type="caution">
    <text evidence="1">The sequence shown here is derived from an EMBL/GenBank/DDBJ whole genome shotgun (WGS) entry which is preliminary data.</text>
</comment>
<protein>
    <submittedName>
        <fullName evidence="1">Uncharacterized protein</fullName>
    </submittedName>
</protein>
<evidence type="ECO:0000313" key="2">
    <source>
        <dbReference type="Proteomes" id="UP000623461"/>
    </source>
</evidence>
<keyword evidence="2" id="KW-1185">Reference proteome</keyword>
<accession>A0ABQ2HMP0</accession>
<dbReference type="EMBL" id="BMNZ01000002">
    <property type="protein sequence ID" value="GGM86328.1"/>
    <property type="molecule type" value="Genomic_DNA"/>
</dbReference>
<sequence length="134" mass="14442">MRILAAASVREQCTGTAEAPNSIRGLHPGRLKSDADTTVVPFWTLSKADTPALPVPSFNEALTPARLGELRTALANFASAPLVTREAHPLPKKRDRSAGLPLDAVSPLAQELSRDWTLLAGHGYRATTLLTMYR</sequence>
<evidence type="ECO:0000313" key="1">
    <source>
        <dbReference type="EMBL" id="GGM86328.1"/>
    </source>
</evidence>
<proteinExistence type="predicted"/>
<name>A0ABQ2HMP0_9MICO</name>